<dbReference type="AlphaFoldDB" id="A0A9W8WNE0"/>
<gene>
    <name evidence="5" type="ORF">N0V84_000663</name>
</gene>
<comment type="similarity">
    <text evidence="1 2">Belongs to the glycosyl hydrolase 12 (cellulase H) family.</text>
</comment>
<dbReference type="InterPro" id="IPR013319">
    <property type="entry name" value="GH11/12"/>
</dbReference>
<dbReference type="InterPro" id="IPR002594">
    <property type="entry name" value="GH12"/>
</dbReference>
<dbReference type="InterPro" id="IPR013320">
    <property type="entry name" value="ConA-like_dom_sf"/>
</dbReference>
<dbReference type="PANTHER" id="PTHR34002">
    <property type="entry name" value="BLR1656 PROTEIN"/>
    <property type="match status" value="1"/>
</dbReference>
<name>A0A9W8WNE0_9HYPO</name>
<keyword evidence="6" id="KW-1185">Reference proteome</keyword>
<keyword evidence="4" id="KW-0472">Membrane</keyword>
<comment type="caution">
    <text evidence="5">The sequence shown here is derived from an EMBL/GenBank/DDBJ whole genome shotgun (WGS) entry which is preliminary data.</text>
</comment>
<accession>A0A9W8WNE0</accession>
<dbReference type="EMBL" id="JAPEUR010000006">
    <property type="protein sequence ID" value="KAJ4328875.1"/>
    <property type="molecule type" value="Genomic_DNA"/>
</dbReference>
<keyword evidence="2" id="KW-0119">Carbohydrate metabolism</keyword>
<organism evidence="5 6">
    <name type="scientific">Fusarium piperis</name>
    <dbReference type="NCBI Taxonomy" id="1435070"/>
    <lineage>
        <taxon>Eukaryota</taxon>
        <taxon>Fungi</taxon>
        <taxon>Dikarya</taxon>
        <taxon>Ascomycota</taxon>
        <taxon>Pezizomycotina</taxon>
        <taxon>Sordariomycetes</taxon>
        <taxon>Hypocreomycetidae</taxon>
        <taxon>Hypocreales</taxon>
        <taxon>Nectriaceae</taxon>
        <taxon>Fusarium</taxon>
        <taxon>Fusarium solani species complex</taxon>
    </lineage>
</organism>
<evidence type="ECO:0000256" key="4">
    <source>
        <dbReference type="SAM" id="Phobius"/>
    </source>
</evidence>
<evidence type="ECO:0008006" key="7">
    <source>
        <dbReference type="Google" id="ProtNLM"/>
    </source>
</evidence>
<dbReference type="Proteomes" id="UP001140502">
    <property type="component" value="Unassembled WGS sequence"/>
</dbReference>
<dbReference type="Pfam" id="PF01670">
    <property type="entry name" value="Glyco_hydro_12"/>
    <property type="match status" value="1"/>
</dbReference>
<reference evidence="5" key="1">
    <citation type="submission" date="2022-10" db="EMBL/GenBank/DDBJ databases">
        <title>Tapping the CABI collections for fungal endophytes: first genome assemblies for Collariella, Neodidymelliopsis, Ascochyta clinopodiicola, Didymella pomorum, Didymosphaeria variabile, Neocosmospora piperis and Neocucurbitaria cava.</title>
        <authorList>
            <person name="Hill R."/>
        </authorList>
    </citation>
    <scope>NUCLEOTIDE SEQUENCE</scope>
    <source>
        <strain evidence="5">IMI 366586</strain>
    </source>
</reference>
<evidence type="ECO:0000256" key="2">
    <source>
        <dbReference type="RuleBase" id="RU361163"/>
    </source>
</evidence>
<dbReference type="OrthoDB" id="89349at2759"/>
<sequence length="334" mass="37028">MTIRFLVNFGLLALPIAITLGILFGLEKHREATGGPPLFKPDPDPTKPKRPNDNGITVEQYCQKSYGIHPESKGLEFTLNPNQWGVKEGGRGGMCLYVDIHNNKTYDTEYTAPNWASVWHYPVDDVKAPVHAFPNVMVEGDTFPVRLNTIEKIEIDFAWTYVAGNTSVKGSTYATKSDFDDLVDRKVNANVAMDMFLDKDKEKSKVSENASHEIMVWFAAIGAATQPIGYNGGTSPVATKTLQGVNFELYVGVNEETKQKVLTWYVKKPVEKFSGDLSPLVNEILSMSNSDYPSPTDYLGYMAWGTEAYSSDNEFVTFNVTQLAIDVETTSSSS</sequence>
<keyword evidence="2" id="KW-0326">Glycosidase</keyword>
<feature type="transmembrane region" description="Helical" evidence="4">
    <location>
        <begin position="6"/>
        <end position="26"/>
    </location>
</feature>
<dbReference type="Gene3D" id="2.60.120.180">
    <property type="match status" value="1"/>
</dbReference>
<protein>
    <recommendedName>
        <fullName evidence="7">Endoglucanase</fullName>
    </recommendedName>
</protein>
<evidence type="ECO:0000313" key="5">
    <source>
        <dbReference type="EMBL" id="KAJ4328875.1"/>
    </source>
</evidence>
<dbReference type="SUPFAM" id="SSF49899">
    <property type="entry name" value="Concanavalin A-like lectins/glucanases"/>
    <property type="match status" value="1"/>
</dbReference>
<dbReference type="GO" id="GO:0000272">
    <property type="term" value="P:polysaccharide catabolic process"/>
    <property type="evidence" value="ECO:0007669"/>
    <property type="project" value="UniProtKB-KW"/>
</dbReference>
<dbReference type="PANTHER" id="PTHR34002:SF9">
    <property type="entry name" value="XYLOGLUCAN-SPECIFIC ENDO-BETA-1,4-GLUCANASE A"/>
    <property type="match status" value="1"/>
</dbReference>
<feature type="region of interest" description="Disordered" evidence="3">
    <location>
        <begin position="34"/>
        <end position="54"/>
    </location>
</feature>
<keyword evidence="4" id="KW-1133">Transmembrane helix</keyword>
<dbReference type="GO" id="GO:0008810">
    <property type="term" value="F:cellulase activity"/>
    <property type="evidence" value="ECO:0007669"/>
    <property type="project" value="InterPro"/>
</dbReference>
<proteinExistence type="inferred from homology"/>
<feature type="compositionally biased region" description="Basic and acidic residues" evidence="3">
    <location>
        <begin position="41"/>
        <end position="52"/>
    </location>
</feature>
<evidence type="ECO:0000313" key="6">
    <source>
        <dbReference type="Proteomes" id="UP001140502"/>
    </source>
</evidence>
<keyword evidence="2" id="KW-0624">Polysaccharide degradation</keyword>
<evidence type="ECO:0000256" key="3">
    <source>
        <dbReference type="SAM" id="MobiDB-lite"/>
    </source>
</evidence>
<evidence type="ECO:0000256" key="1">
    <source>
        <dbReference type="ARBA" id="ARBA00005519"/>
    </source>
</evidence>
<keyword evidence="2" id="KW-0378">Hydrolase</keyword>
<keyword evidence="4" id="KW-0812">Transmembrane</keyword>